<gene>
    <name evidence="1" type="ORF">RRF57_001028</name>
</gene>
<keyword evidence="2" id="KW-1185">Reference proteome</keyword>
<name>A0AAN7Z195_9PEZI</name>
<reference evidence="1 2" key="1">
    <citation type="submission" date="2023-10" db="EMBL/GenBank/DDBJ databases">
        <title>Draft genome sequence of Xylaria bambusicola isolate GMP-LS, the root and basal stem rot pathogen of sugarcane in Indonesia.</title>
        <authorList>
            <person name="Selvaraj P."/>
            <person name="Muralishankar V."/>
            <person name="Muruganantham S."/>
            <person name="Sp S."/>
            <person name="Haryani S."/>
            <person name="Lau K.J.X."/>
            <person name="Naqvi N.I."/>
        </authorList>
    </citation>
    <scope>NUCLEOTIDE SEQUENCE [LARGE SCALE GENOMIC DNA]</scope>
    <source>
        <strain evidence="1">GMP-LS</strain>
    </source>
</reference>
<protein>
    <submittedName>
        <fullName evidence="1">Uncharacterized protein</fullName>
    </submittedName>
</protein>
<proteinExistence type="predicted"/>
<dbReference type="EMBL" id="JAWHQM010000002">
    <property type="protein sequence ID" value="KAK5625312.1"/>
    <property type="molecule type" value="Genomic_DNA"/>
</dbReference>
<sequence>MEAVDAIIAAVIHNRPITKMTYVAIVAIRNLDDRPWVDVIIHGDAITPAAKTYRSPRGRLKGRVNDKTIESRTAQTLVTTSG</sequence>
<dbReference type="Proteomes" id="UP001305414">
    <property type="component" value="Unassembled WGS sequence"/>
</dbReference>
<comment type="caution">
    <text evidence="1">The sequence shown here is derived from an EMBL/GenBank/DDBJ whole genome shotgun (WGS) entry which is preliminary data.</text>
</comment>
<organism evidence="1 2">
    <name type="scientific">Xylaria bambusicola</name>
    <dbReference type="NCBI Taxonomy" id="326684"/>
    <lineage>
        <taxon>Eukaryota</taxon>
        <taxon>Fungi</taxon>
        <taxon>Dikarya</taxon>
        <taxon>Ascomycota</taxon>
        <taxon>Pezizomycotina</taxon>
        <taxon>Sordariomycetes</taxon>
        <taxon>Xylariomycetidae</taxon>
        <taxon>Xylariales</taxon>
        <taxon>Xylariaceae</taxon>
        <taxon>Xylaria</taxon>
    </lineage>
</organism>
<evidence type="ECO:0000313" key="2">
    <source>
        <dbReference type="Proteomes" id="UP001305414"/>
    </source>
</evidence>
<dbReference type="AlphaFoldDB" id="A0AAN7Z195"/>
<evidence type="ECO:0000313" key="1">
    <source>
        <dbReference type="EMBL" id="KAK5625312.1"/>
    </source>
</evidence>
<accession>A0AAN7Z195</accession>